<dbReference type="EMBL" id="LNYJ01000011">
    <property type="protein sequence ID" value="KTD17939.1"/>
    <property type="molecule type" value="Genomic_DNA"/>
</dbReference>
<gene>
    <name evidence="2" type="ORF">Ljor_2245</name>
</gene>
<keyword evidence="1" id="KW-0812">Transmembrane</keyword>
<name>A0A0W0VCU8_9GAMM</name>
<feature type="transmembrane region" description="Helical" evidence="1">
    <location>
        <begin position="12"/>
        <end position="30"/>
    </location>
</feature>
<evidence type="ECO:0000313" key="3">
    <source>
        <dbReference type="Proteomes" id="UP000055035"/>
    </source>
</evidence>
<comment type="caution">
    <text evidence="2">The sequence shown here is derived from an EMBL/GenBank/DDBJ whole genome shotgun (WGS) entry which is preliminary data.</text>
</comment>
<evidence type="ECO:0000313" key="2">
    <source>
        <dbReference type="EMBL" id="KTD17939.1"/>
    </source>
</evidence>
<organism evidence="2 3">
    <name type="scientific">Legionella jordanis</name>
    <dbReference type="NCBI Taxonomy" id="456"/>
    <lineage>
        <taxon>Bacteria</taxon>
        <taxon>Pseudomonadati</taxon>
        <taxon>Pseudomonadota</taxon>
        <taxon>Gammaproteobacteria</taxon>
        <taxon>Legionellales</taxon>
        <taxon>Legionellaceae</taxon>
        <taxon>Legionella</taxon>
    </lineage>
</organism>
<proteinExistence type="predicted"/>
<keyword evidence="1" id="KW-1133">Transmembrane helix</keyword>
<keyword evidence="1" id="KW-0472">Membrane</keyword>
<accession>A0A0W0VCU8</accession>
<dbReference type="RefSeq" id="WP_058471650.1">
    <property type="nucleotide sequence ID" value="NZ_CAAAIC010000001.1"/>
</dbReference>
<protein>
    <submittedName>
        <fullName evidence="2">Uncharacterized protein</fullName>
    </submittedName>
</protein>
<feature type="transmembrane region" description="Helical" evidence="1">
    <location>
        <begin position="136"/>
        <end position="157"/>
    </location>
</feature>
<reference evidence="2 3" key="1">
    <citation type="submission" date="2015-11" db="EMBL/GenBank/DDBJ databases">
        <title>Genomic analysis of 38 Legionella species identifies large and diverse effector repertoires.</title>
        <authorList>
            <person name="Burstein D."/>
            <person name="Amaro F."/>
            <person name="Zusman T."/>
            <person name="Lifshitz Z."/>
            <person name="Cohen O."/>
            <person name="Gilbert J.A."/>
            <person name="Pupko T."/>
            <person name="Shuman H.A."/>
            <person name="Segal G."/>
        </authorList>
    </citation>
    <scope>NUCLEOTIDE SEQUENCE [LARGE SCALE GENOMIC DNA]</scope>
    <source>
        <strain evidence="2 3">BL-540</strain>
    </source>
</reference>
<sequence>MSVNAKQWLIPLIVFIICFIVVILSINQIIKLAQPHTGLSTKIQSTKFDEEITNLINNPTVLNYQILENNLPSSFQGESNIKAQFNLLPQIKNLPPIDQDTIIRVKLVEWKVKQLQAQFNTFVVRNNEPIFFKTFFWIWGFLIWIGSIIGGKMLNFLTDKYIINRYWG</sequence>
<evidence type="ECO:0000256" key="1">
    <source>
        <dbReference type="SAM" id="Phobius"/>
    </source>
</evidence>
<dbReference type="Proteomes" id="UP000055035">
    <property type="component" value="Unassembled WGS sequence"/>
</dbReference>
<keyword evidence="3" id="KW-1185">Reference proteome</keyword>
<dbReference type="AlphaFoldDB" id="A0A0W0VCU8"/>
<dbReference type="OrthoDB" id="9929884at2"/>
<dbReference type="PATRIC" id="fig|456.5.peg.2418"/>